<dbReference type="InterPro" id="IPR007213">
    <property type="entry name" value="Ppm1/Ppm2/Tcmp"/>
</dbReference>
<dbReference type="PANTHER" id="PTHR13600:SF33">
    <property type="entry name" value="LEUCINE CARBOXYL METHYLTRANSFERASE 1"/>
    <property type="match status" value="1"/>
</dbReference>
<feature type="binding site" evidence="10">
    <location>
        <position position="177"/>
    </location>
    <ligand>
        <name>S-adenosyl-L-methionine</name>
        <dbReference type="ChEBI" id="CHEBI:59789"/>
    </ligand>
</feature>
<dbReference type="PIRSF" id="PIRSF016305">
    <property type="entry name" value="LCM_mtfrase"/>
    <property type="match status" value="1"/>
</dbReference>
<dbReference type="InterPro" id="IPR029063">
    <property type="entry name" value="SAM-dependent_MTases_sf"/>
</dbReference>
<accession>H2Z4V0</accession>
<reference evidence="11" key="3">
    <citation type="submission" date="2025-09" db="UniProtKB">
        <authorList>
            <consortium name="Ensembl"/>
        </authorList>
    </citation>
    <scope>IDENTIFICATION</scope>
</reference>
<dbReference type="EC" id="2.1.1.233" evidence="4 9"/>
<dbReference type="Gene3D" id="3.40.50.150">
    <property type="entry name" value="Vaccinia Virus protein VP39"/>
    <property type="match status" value="1"/>
</dbReference>
<evidence type="ECO:0000256" key="9">
    <source>
        <dbReference type="PIRNR" id="PIRNR016305"/>
    </source>
</evidence>
<evidence type="ECO:0000256" key="3">
    <source>
        <dbReference type="ARBA" id="ARBA00010703"/>
    </source>
</evidence>
<keyword evidence="12" id="KW-1185">Reference proteome</keyword>
<comment type="catalytic activity">
    <reaction evidence="1 9">
        <text>[phosphatase 2A protein]-C-terminal L-leucine + S-adenosyl-L-methionine = [phosphatase 2A protein]-C-terminal L-leucine methyl ester + S-adenosyl-L-homocysteine</text>
        <dbReference type="Rhea" id="RHEA:48544"/>
        <dbReference type="Rhea" id="RHEA-COMP:12134"/>
        <dbReference type="Rhea" id="RHEA-COMP:12135"/>
        <dbReference type="ChEBI" id="CHEBI:57856"/>
        <dbReference type="ChEBI" id="CHEBI:59789"/>
        <dbReference type="ChEBI" id="CHEBI:90516"/>
        <dbReference type="ChEBI" id="CHEBI:90517"/>
        <dbReference type="EC" id="2.1.1.233"/>
    </reaction>
</comment>
<dbReference type="eggNOG" id="KOG2918">
    <property type="taxonomic scope" value="Eukaryota"/>
</dbReference>
<reference evidence="12" key="1">
    <citation type="submission" date="2003-08" db="EMBL/GenBank/DDBJ databases">
        <authorList>
            <person name="Birren B."/>
            <person name="Nusbaum C."/>
            <person name="Abebe A."/>
            <person name="Abouelleil A."/>
            <person name="Adekoya E."/>
            <person name="Ait-zahra M."/>
            <person name="Allen N."/>
            <person name="Allen T."/>
            <person name="An P."/>
            <person name="Anderson M."/>
            <person name="Anderson S."/>
            <person name="Arachchi H."/>
            <person name="Armbruster J."/>
            <person name="Bachantsang P."/>
            <person name="Baldwin J."/>
            <person name="Barry A."/>
            <person name="Bayul T."/>
            <person name="Blitshsteyn B."/>
            <person name="Bloom T."/>
            <person name="Blye J."/>
            <person name="Boguslavskiy L."/>
            <person name="Borowsky M."/>
            <person name="Boukhgalter B."/>
            <person name="Brunache A."/>
            <person name="Butler J."/>
            <person name="Calixte N."/>
            <person name="Calvo S."/>
            <person name="Camarata J."/>
            <person name="Campo K."/>
            <person name="Chang J."/>
            <person name="Cheshatsang Y."/>
            <person name="Citroen M."/>
            <person name="Collymore A."/>
            <person name="Considine T."/>
            <person name="Cook A."/>
            <person name="Cooke P."/>
            <person name="Corum B."/>
            <person name="Cuomo C."/>
            <person name="David R."/>
            <person name="Dawoe T."/>
            <person name="Degray S."/>
            <person name="Dodge S."/>
            <person name="Dooley K."/>
            <person name="Dorje P."/>
            <person name="Dorjee K."/>
            <person name="Dorris L."/>
            <person name="Duffey N."/>
            <person name="Dupes A."/>
            <person name="Elkins T."/>
            <person name="Engels R."/>
            <person name="Erickson J."/>
            <person name="Farina A."/>
            <person name="Faro S."/>
            <person name="Ferreira P."/>
            <person name="Fischer H."/>
            <person name="Fitzgerald M."/>
            <person name="Foley K."/>
            <person name="Gage D."/>
            <person name="Galagan J."/>
            <person name="Gearin G."/>
            <person name="Gnerre S."/>
            <person name="Gnirke A."/>
            <person name="Goyette A."/>
            <person name="Graham J."/>
            <person name="Grandbois E."/>
            <person name="Gyaltsen K."/>
            <person name="Hafez N."/>
            <person name="Hagopian D."/>
            <person name="Hagos B."/>
            <person name="Hall J."/>
            <person name="Hatcher B."/>
            <person name="Heller A."/>
            <person name="Higgins H."/>
            <person name="Honan T."/>
            <person name="Horn A."/>
            <person name="Houde N."/>
            <person name="Hughes L."/>
            <person name="Hulme W."/>
            <person name="Husby E."/>
            <person name="Iliev I."/>
            <person name="Jaffe D."/>
            <person name="Jones C."/>
            <person name="Kamal M."/>
            <person name="Kamat A."/>
            <person name="Kamvysselis M."/>
            <person name="Karlsson E."/>
            <person name="Kells C."/>
            <person name="Kieu A."/>
            <person name="Kisner P."/>
            <person name="Kodira C."/>
            <person name="Kulbokas E."/>
            <person name="Labutti K."/>
            <person name="Lama D."/>
            <person name="Landers T."/>
            <person name="Leger J."/>
            <person name="Levine S."/>
            <person name="Lewis D."/>
            <person name="Lewis T."/>
            <person name="Lindblad-toh K."/>
            <person name="Liu X."/>
            <person name="Lokyitsang T."/>
            <person name="Lokyitsang Y."/>
            <person name="Lucien O."/>
            <person name="Lui A."/>
            <person name="Ma L.J."/>
            <person name="Mabbitt R."/>
            <person name="Macdonald J."/>
            <person name="Maclean C."/>
            <person name="Major J."/>
            <person name="Manning J."/>
            <person name="Marabella R."/>
            <person name="Maru K."/>
            <person name="Matthews C."/>
            <person name="Mauceli E."/>
            <person name="Mccarthy M."/>
            <person name="Mcdonough S."/>
            <person name="Mcghee T."/>
            <person name="Meldrim J."/>
            <person name="Meneus L."/>
            <person name="Mesirov J."/>
            <person name="Mihalev A."/>
            <person name="Mihova T."/>
            <person name="Mikkelsen T."/>
            <person name="Mlenga V."/>
            <person name="Moru K."/>
            <person name="Mozes J."/>
            <person name="Mulrain L."/>
            <person name="Munson G."/>
            <person name="Naylor J."/>
            <person name="Newes C."/>
            <person name="Nguyen C."/>
            <person name="Nguyen N."/>
            <person name="Nguyen T."/>
            <person name="Nicol R."/>
            <person name="Nielsen C."/>
            <person name="Nizzari M."/>
            <person name="Norbu C."/>
            <person name="Norbu N."/>
            <person name="O'donnell P."/>
            <person name="Okoawo O."/>
            <person name="O'leary S."/>
            <person name="Omotosho B."/>
            <person name="O'neill K."/>
            <person name="Osman S."/>
            <person name="Parker S."/>
            <person name="Perrin D."/>
            <person name="Phunkhang P."/>
            <person name="Piqani B."/>
            <person name="Purcell S."/>
            <person name="Rachupka T."/>
            <person name="Ramasamy U."/>
            <person name="Rameau R."/>
            <person name="Ray V."/>
            <person name="Raymond C."/>
            <person name="Retta R."/>
            <person name="Richardson S."/>
            <person name="Rise C."/>
            <person name="Rodriguez J."/>
            <person name="Rogers J."/>
            <person name="Rogov P."/>
            <person name="Rutman M."/>
            <person name="Schupbach R."/>
            <person name="Seaman C."/>
            <person name="Settipalli S."/>
            <person name="Sharpe T."/>
            <person name="Sheridan J."/>
            <person name="Sherpa N."/>
            <person name="Shi J."/>
            <person name="Smirnov S."/>
            <person name="Smith C."/>
            <person name="Sougnez C."/>
            <person name="Spencer B."/>
            <person name="Stalker J."/>
            <person name="Stange-thomann N."/>
            <person name="Stavropoulos S."/>
            <person name="Stetson K."/>
            <person name="Stone C."/>
            <person name="Stone S."/>
            <person name="Stubbs M."/>
            <person name="Talamas J."/>
            <person name="Tchuinga P."/>
            <person name="Tenzing P."/>
            <person name="Tesfaye S."/>
            <person name="Theodore J."/>
            <person name="Thoulutsang Y."/>
            <person name="Topham K."/>
            <person name="Towey S."/>
            <person name="Tsamla T."/>
            <person name="Tsomo N."/>
            <person name="Vallee D."/>
            <person name="Vassiliev H."/>
            <person name="Venkataraman V."/>
            <person name="Vinson J."/>
            <person name="Vo A."/>
            <person name="Wade C."/>
            <person name="Wang S."/>
            <person name="Wangchuk T."/>
            <person name="Wangdi T."/>
            <person name="Whittaker C."/>
            <person name="Wilkinson J."/>
            <person name="Wu Y."/>
            <person name="Wyman D."/>
            <person name="Yadav S."/>
            <person name="Yang S."/>
            <person name="Yang X."/>
            <person name="Yeager S."/>
            <person name="Yee E."/>
            <person name="Young G."/>
            <person name="Zainoun J."/>
            <person name="Zembeck L."/>
            <person name="Zimmer A."/>
            <person name="Zody M."/>
            <person name="Lander E."/>
        </authorList>
    </citation>
    <scope>NUCLEOTIDE SEQUENCE [LARGE SCALE GENOMIC DNA]</scope>
</reference>
<dbReference type="PANTHER" id="PTHR13600">
    <property type="entry name" value="LEUCINE CARBOXYL METHYLTRANSFERASE"/>
    <property type="match status" value="1"/>
</dbReference>
<dbReference type="InParanoid" id="H2Z4V0"/>
<dbReference type="Ensembl" id="ENSCSAVT00000012756.1">
    <property type="protein sequence ID" value="ENSCSAVP00000012612.1"/>
    <property type="gene ID" value="ENSCSAVG00000007402.1"/>
</dbReference>
<name>H2Z4V0_CIOSA</name>
<dbReference type="InterPro" id="IPR016651">
    <property type="entry name" value="LCMT1"/>
</dbReference>
<evidence type="ECO:0000256" key="10">
    <source>
        <dbReference type="PIRSR" id="PIRSR016305-1"/>
    </source>
</evidence>
<protein>
    <recommendedName>
        <fullName evidence="5 9">Leucine carboxyl methyltransferase 1</fullName>
        <ecNumber evidence="4 9">2.1.1.233</ecNumber>
    </recommendedName>
</protein>
<dbReference type="GO" id="GO:0009966">
    <property type="term" value="P:regulation of signal transduction"/>
    <property type="evidence" value="ECO:0007669"/>
    <property type="project" value="UniProtKB-ARBA"/>
</dbReference>
<dbReference type="GO" id="GO:0018423">
    <property type="term" value="F:protein C-terminal leucine carboxyl O-methyltransferase activity"/>
    <property type="evidence" value="ECO:0007669"/>
    <property type="project" value="UniProtKB-EC"/>
</dbReference>
<reference evidence="11" key="2">
    <citation type="submission" date="2025-08" db="UniProtKB">
        <authorList>
            <consortium name="Ensembl"/>
        </authorList>
    </citation>
    <scope>IDENTIFICATION</scope>
</reference>
<evidence type="ECO:0000256" key="2">
    <source>
        <dbReference type="ARBA" id="ARBA00003455"/>
    </source>
</evidence>
<evidence type="ECO:0000313" key="12">
    <source>
        <dbReference type="Proteomes" id="UP000007875"/>
    </source>
</evidence>
<evidence type="ECO:0000313" key="11">
    <source>
        <dbReference type="Ensembl" id="ENSCSAVP00000012612.1"/>
    </source>
</evidence>
<organism evidence="11 12">
    <name type="scientific">Ciona savignyi</name>
    <name type="common">Pacific transparent sea squirt</name>
    <dbReference type="NCBI Taxonomy" id="51511"/>
    <lineage>
        <taxon>Eukaryota</taxon>
        <taxon>Metazoa</taxon>
        <taxon>Chordata</taxon>
        <taxon>Tunicata</taxon>
        <taxon>Ascidiacea</taxon>
        <taxon>Phlebobranchia</taxon>
        <taxon>Cionidae</taxon>
        <taxon>Ciona</taxon>
    </lineage>
</organism>
<sequence>MSECSDVAIQATCDDASLCKRYAVQRGYWEDKYIGYMVQSSTSRKQPEISRGYYARTEAIWKLLVQFVSIMEQKCQIVSLGAGLDTTYWRLHEAGLVPHGYFEVDFIDVVTRKIRCIGTKPALRSCLSDFETQSDKSCLHCGAYRLVSADLRDILKLEDKLISAGIDFRLPTLFLAECVLIYMAPDKSSNLINWITDKFNDCVFINYEQINMDDSFAKVMINNLKLRNCWLAGAQACLSKQVQMNRFLDNGWLNVVCNDMWNIYNRLPDRQRIERLEMLDESELLEQLLQHYCLMVAVKDTSDLGLEMML</sequence>
<dbReference type="GO" id="GO:0032259">
    <property type="term" value="P:methylation"/>
    <property type="evidence" value="ECO:0007669"/>
    <property type="project" value="UniProtKB-KW"/>
</dbReference>
<dbReference type="AlphaFoldDB" id="H2Z4V0"/>
<keyword evidence="8 9" id="KW-0949">S-adenosyl-L-methionine</keyword>
<keyword evidence="6 9" id="KW-0489">Methyltransferase</keyword>
<proteinExistence type="inferred from homology"/>
<keyword evidence="7 9" id="KW-0808">Transferase</keyword>
<comment type="function">
    <text evidence="2 9">Methylates the carboxyl group of the C-terminal leucine residue of protein phosphatase 2A catalytic subunits to form alpha-leucine ester residues.</text>
</comment>
<dbReference type="STRING" id="51511.ENSCSAVP00000012612"/>
<dbReference type="OMA" id="IIYEPIR"/>
<evidence type="ECO:0000256" key="8">
    <source>
        <dbReference type="ARBA" id="ARBA00022691"/>
    </source>
</evidence>
<feature type="binding site" evidence="10">
    <location>
        <position position="56"/>
    </location>
    <ligand>
        <name>S-adenosyl-L-methionine</name>
        <dbReference type="ChEBI" id="CHEBI:59789"/>
    </ligand>
</feature>
<dbReference type="GeneTree" id="ENSGT00940000156372"/>
<evidence type="ECO:0000256" key="1">
    <source>
        <dbReference type="ARBA" id="ARBA00000724"/>
    </source>
</evidence>
<dbReference type="SUPFAM" id="SSF53335">
    <property type="entry name" value="S-adenosyl-L-methionine-dependent methyltransferases"/>
    <property type="match status" value="1"/>
</dbReference>
<dbReference type="GO" id="GO:0005829">
    <property type="term" value="C:cytosol"/>
    <property type="evidence" value="ECO:0007669"/>
    <property type="project" value="TreeGrafter"/>
</dbReference>
<evidence type="ECO:0000256" key="6">
    <source>
        <dbReference type="ARBA" id="ARBA00022603"/>
    </source>
</evidence>
<dbReference type="Pfam" id="PF04072">
    <property type="entry name" value="LCM"/>
    <property type="match status" value="1"/>
</dbReference>
<evidence type="ECO:0000256" key="5">
    <source>
        <dbReference type="ARBA" id="ARBA00017497"/>
    </source>
</evidence>
<dbReference type="FunFam" id="3.40.50.150:FF:000092">
    <property type="entry name" value="Leucine carboxyl methyltransferase 1"/>
    <property type="match status" value="1"/>
</dbReference>
<dbReference type="HOGENOM" id="CLU_031312_0_0_1"/>
<evidence type="ECO:0000256" key="4">
    <source>
        <dbReference type="ARBA" id="ARBA00012834"/>
    </source>
</evidence>
<dbReference type="Proteomes" id="UP000007875">
    <property type="component" value="Unassembled WGS sequence"/>
</dbReference>
<feature type="binding site" evidence="10">
    <location>
        <begin position="150"/>
        <end position="151"/>
    </location>
    <ligand>
        <name>S-adenosyl-L-methionine</name>
        <dbReference type="ChEBI" id="CHEBI:59789"/>
    </ligand>
</feature>
<feature type="binding site" evidence="10">
    <location>
        <position position="81"/>
    </location>
    <ligand>
        <name>S-adenosyl-L-methionine</name>
        <dbReference type="ChEBI" id="CHEBI:59789"/>
    </ligand>
</feature>
<comment type="similarity">
    <text evidence="3 9">Belongs to the methyltransferase superfamily. LCMT family.</text>
</comment>
<evidence type="ECO:0000256" key="7">
    <source>
        <dbReference type="ARBA" id="ARBA00022679"/>
    </source>
</evidence>